<dbReference type="GO" id="GO:0007165">
    <property type="term" value="P:signal transduction"/>
    <property type="evidence" value="ECO:0007669"/>
    <property type="project" value="UniProtKB-KW"/>
</dbReference>
<organism evidence="6 7">
    <name type="scientific">Paraperlucidibaca baekdonensis</name>
    <dbReference type="NCBI Taxonomy" id="748120"/>
    <lineage>
        <taxon>Bacteria</taxon>
        <taxon>Pseudomonadati</taxon>
        <taxon>Pseudomonadota</taxon>
        <taxon>Gammaproteobacteria</taxon>
        <taxon>Moraxellales</taxon>
        <taxon>Moraxellaceae</taxon>
        <taxon>Paraperlucidibaca</taxon>
    </lineage>
</organism>
<feature type="domain" description="PAC" evidence="5">
    <location>
        <begin position="804"/>
        <end position="858"/>
    </location>
</feature>
<feature type="domain" description="PAS" evidence="4">
    <location>
        <begin position="503"/>
        <end position="533"/>
    </location>
</feature>
<dbReference type="PROSITE" id="PS50112">
    <property type="entry name" value="PAS"/>
    <property type="match status" value="6"/>
</dbReference>
<dbReference type="InterPro" id="IPR050903">
    <property type="entry name" value="Bact_Chemotaxis_MeTrfase"/>
</dbReference>
<dbReference type="SUPFAM" id="SSF58104">
    <property type="entry name" value="Methyl-accepting chemotaxis protein (MCP) signaling domain"/>
    <property type="match status" value="1"/>
</dbReference>
<dbReference type="EMBL" id="QUNR01000002">
    <property type="protein sequence ID" value="REH39110.1"/>
    <property type="molecule type" value="Genomic_DNA"/>
</dbReference>
<dbReference type="GO" id="GO:0016020">
    <property type="term" value="C:membrane"/>
    <property type="evidence" value="ECO:0007669"/>
    <property type="project" value="InterPro"/>
</dbReference>
<dbReference type="NCBIfam" id="TIGR00229">
    <property type="entry name" value="sensory_box"/>
    <property type="match status" value="6"/>
</dbReference>
<reference evidence="6 7" key="1">
    <citation type="submission" date="2018-08" db="EMBL/GenBank/DDBJ databases">
        <title>Genomic Encyclopedia of Type Strains, Phase IV (KMG-IV): sequencing the most valuable type-strain genomes for metagenomic binning, comparative biology and taxonomic classification.</title>
        <authorList>
            <person name="Goeker M."/>
        </authorList>
    </citation>
    <scope>NUCLEOTIDE SEQUENCE [LARGE SCALE GENOMIC DNA]</scope>
    <source>
        <strain evidence="6 7">DSM 26022</strain>
    </source>
</reference>
<dbReference type="SMART" id="SM00283">
    <property type="entry name" value="MA"/>
    <property type="match status" value="1"/>
</dbReference>
<sequence>MTTATPQNLLASAEQAVLQSHYLMLIDSSKKQIISVSDNLAARLGKTVATLNGASLNDVFANSPIDGLIKQLKSQTSVEQLMQLTPKEEAPFWLESKLTATTEKNQLLWMAQEVSQSAKERNELLGKYKAVNRAQAVIEFDLDGLILTANDNFLDLVGYSLDEVKGQHHRLFCEPSYAASDEYNTFWQQLRSGHVEDGEYKRLAKGGKPVWIRATYNPILDLDGKPYKIVKYALDVTPSKLSGVEQSGKINAINRSQAIIEFDMSGKILTANDNFLSLMGYSLAEVRDKPHKLFCEDEYANSPDYQLFWARLREGEFESGEFKRVGKGGREIWIRATYNPILGLDGKPIKVVKYALDVTDSKARNAEFEGKVQAISRAQAVIEFDLNGTIIDANPNFLKLMQYSREEVIGQHHRLFIDEDSARSPAYQQFWKKLSRGEFDAGEYKRLNKSGQEVWIRATYNPIFDLNGNPIKVVKFAMDVTESKMRNAEFEGKVRAAERAQAVIEFDMSGNVINANDNFEKLTGYTVAEVRGKHHRLFVMPGYANSEAYQEFWHKLGRGEFDSGEYKRVGKDGREIWIQATYNPIYDLNGKPFKVVKFATDITLDKLRNAEFKSKVQALERAQAVVEFDLKGNIIDANENFLNLMGYRLEEVRSKHHRIFCDSSYVQTEEYNSFWDKLSRGEFDAGEYKRVAKNGNEIWIQATYNPIMDMDGRPVKVVKFATDVTMSKLRNTEFQSKVNAMDRSQAVIEFDLEGNVVAANENFLRTMGYSLREVLGQHHSMFCQPDYITSLEYRDFWLKLAKGEFLSQRFQRIGKYGRDVWLQASYNPVLDLKGTPMKVVKYAADITEQVHMEQRVSTKTAAMSSSVQNLVDAINDISTSTSEATTLADETQTNATNGFEALQKSIESIAMIQRSSVEITEIVKVIGDIAGQTNLLAFNAAIEAARAGEHGVGFSVVAGEVRKLAERASTAAREINKLIDESSNRVNQGSVVSLQAKEAFEHIVRSANKTNDSIRRIASSAIVQQEVSGRVNVLINELVKG</sequence>
<dbReference type="Proteomes" id="UP000256774">
    <property type="component" value="Unassembled WGS sequence"/>
</dbReference>
<evidence type="ECO:0000313" key="6">
    <source>
        <dbReference type="EMBL" id="REH39110.1"/>
    </source>
</evidence>
<dbReference type="AlphaFoldDB" id="A0A3E0H6H5"/>
<feature type="domain" description="PAC" evidence="5">
    <location>
        <begin position="440"/>
        <end position="492"/>
    </location>
</feature>
<keyword evidence="1 2" id="KW-0807">Transducer</keyword>
<dbReference type="PANTHER" id="PTHR24422:SF10">
    <property type="entry name" value="CHEMOTAXIS PROTEIN METHYLTRANSFERASE 2"/>
    <property type="match status" value="1"/>
</dbReference>
<feature type="domain" description="PAS" evidence="4">
    <location>
        <begin position="747"/>
        <end position="777"/>
    </location>
</feature>
<dbReference type="InterPro" id="IPR000014">
    <property type="entry name" value="PAS"/>
</dbReference>
<dbReference type="Pfam" id="PF00015">
    <property type="entry name" value="MCPsignal"/>
    <property type="match status" value="1"/>
</dbReference>
<dbReference type="OrthoDB" id="9177152at2"/>
<dbReference type="Gene3D" id="3.30.450.20">
    <property type="entry name" value="PAS domain"/>
    <property type="match status" value="6"/>
</dbReference>
<evidence type="ECO:0000259" key="4">
    <source>
        <dbReference type="PROSITE" id="PS50112"/>
    </source>
</evidence>
<dbReference type="InterPro" id="IPR000700">
    <property type="entry name" value="PAS-assoc_C"/>
</dbReference>
<keyword evidence="7" id="KW-1185">Reference proteome</keyword>
<dbReference type="Pfam" id="PF08446">
    <property type="entry name" value="PAS_2"/>
    <property type="match status" value="1"/>
</dbReference>
<feature type="domain" description="PAS" evidence="4">
    <location>
        <begin position="625"/>
        <end position="655"/>
    </location>
</feature>
<dbReference type="InterPro" id="IPR004089">
    <property type="entry name" value="MCPsignal_dom"/>
</dbReference>
<dbReference type="GO" id="GO:0006935">
    <property type="term" value="P:chemotaxis"/>
    <property type="evidence" value="ECO:0007669"/>
    <property type="project" value="InterPro"/>
</dbReference>
<evidence type="ECO:0000259" key="5">
    <source>
        <dbReference type="PROSITE" id="PS50113"/>
    </source>
</evidence>
<dbReference type="InterPro" id="IPR013654">
    <property type="entry name" value="PAS_2"/>
</dbReference>
<gene>
    <name evidence="6" type="ORF">DFR26_1290</name>
</gene>
<feature type="domain" description="PAS" evidence="4">
    <location>
        <begin position="259"/>
        <end position="289"/>
    </location>
</feature>
<comment type="caution">
    <text evidence="6">The sequence shown here is derived from an EMBL/GenBank/DDBJ whole genome shotgun (WGS) entry which is preliminary data.</text>
</comment>
<dbReference type="Gene3D" id="1.10.287.950">
    <property type="entry name" value="Methyl-accepting chemotaxis protein"/>
    <property type="match status" value="1"/>
</dbReference>
<dbReference type="SUPFAM" id="SSF55785">
    <property type="entry name" value="PYP-like sensor domain (PAS domain)"/>
    <property type="match status" value="6"/>
</dbReference>
<dbReference type="PANTHER" id="PTHR24422">
    <property type="entry name" value="CHEMOTAXIS PROTEIN METHYLTRANSFERASE"/>
    <property type="match status" value="1"/>
</dbReference>
<dbReference type="InterPro" id="IPR035965">
    <property type="entry name" value="PAS-like_dom_sf"/>
</dbReference>
<dbReference type="InterPro" id="IPR013655">
    <property type="entry name" value="PAS_fold_3"/>
</dbReference>
<evidence type="ECO:0000259" key="3">
    <source>
        <dbReference type="PROSITE" id="PS50111"/>
    </source>
</evidence>
<dbReference type="InterPro" id="IPR001610">
    <property type="entry name" value="PAC"/>
</dbReference>
<dbReference type="GO" id="GO:0006355">
    <property type="term" value="P:regulation of DNA-templated transcription"/>
    <property type="evidence" value="ECO:0007669"/>
    <property type="project" value="InterPro"/>
</dbReference>
<dbReference type="GO" id="GO:0004888">
    <property type="term" value="F:transmembrane signaling receptor activity"/>
    <property type="evidence" value="ECO:0007669"/>
    <property type="project" value="InterPro"/>
</dbReference>
<dbReference type="RefSeq" id="WP_116208107.1">
    <property type="nucleotide sequence ID" value="NZ_QUNR01000002.1"/>
</dbReference>
<feature type="domain" description="PAC" evidence="5">
    <location>
        <begin position="684"/>
        <end position="736"/>
    </location>
</feature>
<feature type="domain" description="PAC" evidence="5">
    <location>
        <begin position="562"/>
        <end position="614"/>
    </location>
</feature>
<evidence type="ECO:0000256" key="1">
    <source>
        <dbReference type="ARBA" id="ARBA00023224"/>
    </source>
</evidence>
<dbReference type="PROSITE" id="PS50113">
    <property type="entry name" value="PAC"/>
    <property type="match status" value="6"/>
</dbReference>
<name>A0A3E0H6H5_9GAMM</name>
<feature type="domain" description="PAC" evidence="5">
    <location>
        <begin position="196"/>
        <end position="248"/>
    </location>
</feature>
<dbReference type="PROSITE" id="PS50111">
    <property type="entry name" value="CHEMOTAXIS_TRANSDUC_2"/>
    <property type="match status" value="1"/>
</dbReference>
<dbReference type="PRINTS" id="PR00260">
    <property type="entry name" value="CHEMTRNSDUCR"/>
</dbReference>
<dbReference type="CDD" id="cd00130">
    <property type="entry name" value="PAS"/>
    <property type="match status" value="6"/>
</dbReference>
<feature type="domain" description="PAS" evidence="4">
    <location>
        <begin position="137"/>
        <end position="167"/>
    </location>
</feature>
<protein>
    <submittedName>
        <fullName evidence="6">Methyl-accepting chemotaxis sensory transducer with Pas/Pac sensor</fullName>
    </submittedName>
</protein>
<dbReference type="Pfam" id="PF08447">
    <property type="entry name" value="PAS_3"/>
    <property type="match status" value="6"/>
</dbReference>
<accession>A0A3E0H6H5</accession>
<evidence type="ECO:0000256" key="2">
    <source>
        <dbReference type="PROSITE-ProRule" id="PRU00284"/>
    </source>
</evidence>
<dbReference type="SMART" id="SM00091">
    <property type="entry name" value="PAS"/>
    <property type="match status" value="7"/>
</dbReference>
<dbReference type="InterPro" id="IPR004090">
    <property type="entry name" value="Chemotax_Me-accpt_rcpt"/>
</dbReference>
<feature type="domain" description="PAS" evidence="4">
    <location>
        <begin position="381"/>
        <end position="420"/>
    </location>
</feature>
<feature type="domain" description="PAC" evidence="5">
    <location>
        <begin position="318"/>
        <end position="370"/>
    </location>
</feature>
<feature type="domain" description="Methyl-accepting transducer" evidence="3">
    <location>
        <begin position="864"/>
        <end position="1021"/>
    </location>
</feature>
<evidence type="ECO:0000313" key="7">
    <source>
        <dbReference type="Proteomes" id="UP000256774"/>
    </source>
</evidence>
<dbReference type="SMART" id="SM00086">
    <property type="entry name" value="PAC"/>
    <property type="match status" value="6"/>
</dbReference>
<proteinExistence type="predicted"/>